<dbReference type="Proteomes" id="UP000035287">
    <property type="component" value="Chromosome"/>
</dbReference>
<protein>
    <submittedName>
        <fullName evidence="1">Uncharacterized protein</fullName>
    </submittedName>
</protein>
<proteinExistence type="predicted"/>
<evidence type="ECO:0000313" key="1">
    <source>
        <dbReference type="EMBL" id="AKM11379.1"/>
    </source>
</evidence>
<evidence type="ECO:0000313" key="2">
    <source>
        <dbReference type="Proteomes" id="UP000035287"/>
    </source>
</evidence>
<organism evidence="1 2">
    <name type="scientific">Croceicoccus naphthovorans</name>
    <dbReference type="NCBI Taxonomy" id="1348774"/>
    <lineage>
        <taxon>Bacteria</taxon>
        <taxon>Pseudomonadati</taxon>
        <taxon>Pseudomonadota</taxon>
        <taxon>Alphaproteobacteria</taxon>
        <taxon>Sphingomonadales</taxon>
        <taxon>Erythrobacteraceae</taxon>
        <taxon>Croceicoccus</taxon>
    </lineage>
</organism>
<reference evidence="1 2" key="1">
    <citation type="submission" date="2015-06" db="EMBL/GenBank/DDBJ databases">
        <authorList>
            <person name="Zeng Y."/>
            <person name="Huang Y."/>
        </authorList>
    </citation>
    <scope>NUCLEOTIDE SEQUENCE [LARGE SCALE GENOMIC DNA]</scope>
    <source>
        <strain evidence="1 2">PQ-2</strain>
    </source>
</reference>
<dbReference type="KEGG" id="cna:AB433_17570"/>
<sequence>MLALFAGEDEIGGRGRIELVDFKGPVEHRNVPPKKIHEHALARLEHGAKCRTTRFAPFIPLLCCMKITCELDDCSHLIKSG</sequence>
<keyword evidence="2" id="KW-1185">Reference proteome</keyword>
<dbReference type="AlphaFoldDB" id="A0A0G3XLA5"/>
<gene>
    <name evidence="1" type="ORF">AB433_17570</name>
</gene>
<accession>A0A0G3XLA5</accession>
<name>A0A0G3XLA5_9SPHN</name>
<dbReference type="EMBL" id="CP011770">
    <property type="protein sequence ID" value="AKM11379.1"/>
    <property type="molecule type" value="Genomic_DNA"/>
</dbReference>